<evidence type="ECO:0000313" key="7">
    <source>
        <dbReference type="Proteomes" id="UP000060787"/>
    </source>
</evidence>
<keyword evidence="3" id="KW-0843">Virulence</keyword>
<dbReference type="InterPro" id="IPR028994">
    <property type="entry name" value="Integrin_alpha_N"/>
</dbReference>
<proteinExistence type="predicted"/>
<gene>
    <name evidence="6" type="ORF">LA76x_2572</name>
</gene>
<dbReference type="GO" id="GO:0005737">
    <property type="term" value="C:cytoplasm"/>
    <property type="evidence" value="ECO:0007669"/>
    <property type="project" value="InterPro"/>
</dbReference>
<evidence type="ECO:0000313" key="6">
    <source>
        <dbReference type="EMBL" id="ALN80702.1"/>
    </source>
</evidence>
<dbReference type="Proteomes" id="UP000060787">
    <property type="component" value="Chromosome"/>
</dbReference>
<dbReference type="Gene3D" id="2.180.10.10">
    <property type="entry name" value="RHS repeat-associated core"/>
    <property type="match status" value="1"/>
</dbReference>
<evidence type="ECO:0000259" key="5">
    <source>
        <dbReference type="PROSITE" id="PS50206"/>
    </source>
</evidence>
<evidence type="ECO:0000256" key="4">
    <source>
        <dbReference type="SAM" id="MobiDB-lite"/>
    </source>
</evidence>
<dbReference type="GO" id="GO:0005576">
    <property type="term" value="C:extracellular region"/>
    <property type="evidence" value="ECO:0007669"/>
    <property type="project" value="UniProtKB-SubCell"/>
</dbReference>
<keyword evidence="2" id="KW-0964">Secreted</keyword>
<dbReference type="PANTHER" id="PTHR32305">
    <property type="match status" value="1"/>
</dbReference>
<organism evidence="6 7">
    <name type="scientific">Lysobacter antibioticus</name>
    <dbReference type="NCBI Taxonomy" id="84531"/>
    <lineage>
        <taxon>Bacteria</taxon>
        <taxon>Pseudomonadati</taxon>
        <taxon>Pseudomonadota</taxon>
        <taxon>Gammaproteobacteria</taxon>
        <taxon>Lysobacterales</taxon>
        <taxon>Lysobacteraceae</taxon>
        <taxon>Lysobacter</taxon>
    </lineage>
</organism>
<dbReference type="InterPro" id="IPR022044">
    <property type="entry name" value="TcdB_toxin_mid/C"/>
</dbReference>
<dbReference type="SUPFAM" id="SSF69318">
    <property type="entry name" value="Integrin alpha N-terminal domain"/>
    <property type="match status" value="1"/>
</dbReference>
<keyword evidence="7" id="KW-1185">Reference proteome</keyword>
<dbReference type="EMBL" id="CP011129">
    <property type="protein sequence ID" value="ALN80702.1"/>
    <property type="molecule type" value="Genomic_DNA"/>
</dbReference>
<dbReference type="PATRIC" id="fig|84531.8.peg.2581"/>
<evidence type="ECO:0000256" key="3">
    <source>
        <dbReference type="ARBA" id="ARBA00023026"/>
    </source>
</evidence>
<reference evidence="6 7" key="1">
    <citation type="journal article" date="2015" name="BMC Genomics">
        <title>Comparative genomics and metabolic profiling of the genus Lysobacter.</title>
        <authorList>
            <person name="de Bruijn I."/>
            <person name="Cheng X."/>
            <person name="de Jager V."/>
            <person name="Exposito R.G."/>
            <person name="Watrous J."/>
            <person name="Patel N."/>
            <person name="Postma J."/>
            <person name="Dorrestein P.C."/>
            <person name="Kobayashi D."/>
            <person name="Raaijmakers J.M."/>
        </authorList>
    </citation>
    <scope>NUCLEOTIDE SEQUENCE [LARGE SCALE GENOMIC DNA]</scope>
    <source>
        <strain evidence="6 7">76</strain>
    </source>
</reference>
<comment type="subcellular location">
    <subcellularLocation>
        <location evidence="1">Secreted</location>
    </subcellularLocation>
</comment>
<evidence type="ECO:0000256" key="2">
    <source>
        <dbReference type="ARBA" id="ARBA00022525"/>
    </source>
</evidence>
<dbReference type="PROSITE" id="PS50206">
    <property type="entry name" value="RHODANESE_3"/>
    <property type="match status" value="1"/>
</dbReference>
<dbReference type="InterPro" id="IPR050708">
    <property type="entry name" value="T6SS_VgrG/RHS"/>
</dbReference>
<feature type="region of interest" description="Disordered" evidence="4">
    <location>
        <begin position="1533"/>
        <end position="1560"/>
    </location>
</feature>
<sequence>MSVPIAVSPGRSGFGPQLSLSYDSGAGNGPFGFGWSVSLPAITRKTDKGLPQYLDTVDSDVFVLSGAEDLVPVYRQDPDGTWVTHHEGFHRDMDGVHWVRDSSGHLVVHEDELDGYRVRRYRPRIEGLFARIERWSKHDSPSDVHWRSISKNNILTLYGYDENSRIADPLDASRIFSWLICESRDDKGNGIRYLYKKENGDYQLRPGQSDPFKQVYQLNRGLPSDRRRAAQRYLQRVLYGNRKPLLDGQGQRPRFLSDLPNSPTDTSADWLFEVRFDYGELDEGDPLGQPEKPWFYRPDAFSSYRSGFEVRTCRRCERVLMLHHIPDQPAEPGRAAQSGYRGVVRSTEFSYDEELDPSLATQHVYSFLKQVVQTGWKQEGGSTMRRSLPPVEFEYTEPNVQEFVEEVDQASLENLPIGLDGSAYRWTDLHGEGIPGILTEQATAWFYKRNLSPIPQKLPDGSEQVKAQFAPIETVALKPSVALSGGAEFMDFAGDGLPDVVMMGGATPGLYEHDEAEGWQSFRPFVSRLNRDFRDPNLKFIDLDGDGHADVLVTEDDAFVWHASLAEIGFGPARRVAQALDEEKGPRLVFSDGTQSIFLADMSGDGLTDLVRIRNSEICYWPNLGYCRFGDKVTMTFVDENGHSACFDHCDHFDHKRIRLADIDGSGTADIIYLHRDGVRLYFNQSGNGWSQPQVLKIFPRIDDLVSITPVDLLGNGTACLVWSSPLANDARRPMRYVNLMGGRRSGPAAHEQNLTPQKPHLLIAVRNNLGAETHIDYAPSTKFYLQDKHDGKPWITRLPFPVHVVERLETYDHISRNRFVTRYAYHHGYFDGEEREFRGFGMVEQWDTEVFSALTEEDLSAENIAAVSHVPAVHSKTWFHTGVYLQRDRISNYFAGLLDEKDKGEYYRRNPAGDAAADGASSRLLLPDTILPDDLTLDEEREACRALKGAMLRQEVYADDGSPKAGIPYSVTEQSFSIERLQERGSNRHAVFFTHARETLSYHYERNADDPRIQHALTLEVDRYGNVLKSVDIGYGRTPGQSPLDGDDKAKQEQTHVTYTENRVTKATDDAATHQDDYRAPLPCETITYEVTGLKPRDDAPYFRFVDFANDPAYSLPALATIPYETPTNYASKQKRVIEHVRTLYRKNDLSGLSQMGEVDSMALPGESYKLAFTPGLLDEVFKRPRQGQPDEPLLPEAARATILGGQSGNQGGYVDLDRNRHWWIPSGRSFYHPDDVTALVERAEACAHFFLPRRYRDPFGQDAFVNFDARDLLMAEARDALGNRVTVDAHDYRVLQPRLVSDPNRNQTEVAFDTLGMVVGTAVMGKPDEAPRPGDTLAGFTTDLTSAQLDAFVAAPCQPAADPDRSEATAIVHELLQGATTRIVYDIDRYQRLGEPPFAATIARETHVSDLGPGRKSHLQVSFSYSDGFGREIQKKIPAEPGPLDVNDPASPVVNPRWVGSGWTIFNNKGKPVRQYEPFFDDTPAFKFAAIHGVSPVLFYDPAERVIATLHPNHTYEKVVFDPWQQTTYDANDTCAPRAAPPGDPRPAQTGDPRTDPDIAGYVAEYFKAQPPEWKTWVQKRISDPQNPPSDSRGQKPESDAAVRALAHTDTPTTAHFDALGRPFLTVARNRVVCKAHPLHEKPDEEFRTRVELDIEGSQREVHDERKLPDADNLPLGALEQRVVMRYAYDMLGNRIHQLSMEAGARWMLNDVAGKPIRAWDSRGHNFTTKYDALRRPIEQYVRGTFSDPDPLKPNSDPRTLNPPNETGLLVDNIEYGEPPLNATLAQEAVAQRLNLRTRIYRHSDSAGVATNARLDANGKPTEAYDFKGNLLRNTRQLVSDYKAIPDWLNNPQLDAETFEGSTRYDALNRPIQSIAPHSSLGRGKFNVIQPVFNEASLLERMDVWLERAAEPAGLLDAPDEPPSPVGVADIDYDAKGQRTLIDYKTRDATVIRTTYTYDRETFRLTHLYTRRGVDPATVQGVAFTDDCDSPNPPPATVAAPKTPPGGRGCGLQNLHYTYDPAGNITHIRDDAQQTLYFKNQRVEPSNDYVYDAFYRLIQADGREHLGQAGAPIPHAYNDAGRAGILSANPVGRFAPNDRNAMGRYTERYVYDAVGNFLQMQHARGHDAVVDWTRRYAYAQVSLIEPGKRSNRLSSTVVGNAAPEPYSHDTHGNMLGMPQLHTMQWDYLDQLQLTQRQKANEADADGVERHGERTWYVYDASGQRVRKVTELANNGGIKDERIYLGGFEVFRSYQGAAQARTLKLERETLHVMDDKQRIALVEMRTLGDEQNTPQRLIRYQFGNHLGSSSLELDEQAQIVSYEEYAPYGSSTYQAVRSQTETAKRYRYTGKERDEESGLYYHGARYYAAWLGGWISSDPAELVDGPNTYAYCRSNPVVGVDPNGTDVVTMHEVVVEGRSQDQIAKDIQAKTGMRAYDASKSAGVAPSTVPGSTWAGDAEAKLEEAGVIAPHEGPAPIFATDSYSGPTAVPGGGPQPGSMRIETGSGSGITLDPETADRFRAISKGLEGISPGKDYGITVIEYGETESSPPALTENEVTARIAAAAMLAEAGIDLPSDLEEYKAPGIERTTEPVALGGVAVLAPIFGKAQRTPTLGHDTKSQEIADEFRADPSVAAVHLNRSWRRLTGRMFPSTRRPDVTVQFKDGEYFPIEVMSPTDILMGKSSEAGSHDRALVNRTLKNAPKTATQERYGAITNVRGPELNRMLQRFGVRGRVQWRR</sequence>
<dbReference type="InterPro" id="IPR003284">
    <property type="entry name" value="Sal_SpvB"/>
</dbReference>
<dbReference type="Pfam" id="PF12256">
    <property type="entry name" value="TcdB_toxin_midN"/>
    <property type="match status" value="1"/>
</dbReference>
<dbReference type="KEGG" id="lab:LA76x_2572"/>
<dbReference type="InterPro" id="IPR022045">
    <property type="entry name" value="TcdB_toxin_mid/N"/>
</dbReference>
<dbReference type="PANTHER" id="PTHR32305:SF15">
    <property type="entry name" value="PROTEIN RHSA-RELATED"/>
    <property type="match status" value="1"/>
</dbReference>
<dbReference type="InterPro" id="IPR001763">
    <property type="entry name" value="Rhodanese-like_dom"/>
</dbReference>
<dbReference type="RefSeq" id="WP_057917932.1">
    <property type="nucleotide sequence ID" value="NZ_CP011129.1"/>
</dbReference>
<name>A0A0S2FAY8_LYSAN</name>
<dbReference type="InterPro" id="IPR022385">
    <property type="entry name" value="Rhs_assc_core"/>
</dbReference>
<feature type="domain" description="Rhodanese" evidence="5">
    <location>
        <begin position="2209"/>
        <end position="2261"/>
    </location>
</feature>
<dbReference type="Pfam" id="PF03534">
    <property type="entry name" value="SpvB"/>
    <property type="match status" value="1"/>
</dbReference>
<protein>
    <submittedName>
        <fullName evidence="6">RHS repeat-associated core domain protein</fullName>
    </submittedName>
</protein>
<evidence type="ECO:0000256" key="1">
    <source>
        <dbReference type="ARBA" id="ARBA00004613"/>
    </source>
</evidence>
<feature type="region of interest" description="Disordered" evidence="4">
    <location>
        <begin position="1583"/>
        <end position="1605"/>
    </location>
</feature>
<dbReference type="Pfam" id="PF12255">
    <property type="entry name" value="TcdB_toxin_midC"/>
    <property type="match status" value="1"/>
</dbReference>
<dbReference type="NCBIfam" id="TIGR03696">
    <property type="entry name" value="Rhs_assc_core"/>
    <property type="match status" value="1"/>
</dbReference>
<accession>A0A0S2FAY8</accession>